<protein>
    <submittedName>
        <fullName evidence="3">Zn(2)-C6 fungal-type DNA-binding domain protein</fullName>
    </submittedName>
</protein>
<sequence length="358" mass="38388">MAPVITAGSTALSLLDGLTCECCKRDKTKCSRHWPCARCIRLKQPCVLSQRRVSRLLQSGACFSTSRLQPPPPHDQGVGGRFTSAGRGMGLDKQVLAAARDNRLLSILQCHAGGMRAAAALVVAFHRLLADGRVNRDRAINTLHLWHREIRRIGTDVTLGAFEQICRALQLRAGERNEILELCRPPRLLTSSSSESGCGTGRTSGSEVPPTGEGSEVPREGEGPAIPPSSRYRPCCEKADRYDSAEWKLSRLGGSAAGDGEGASDGGRGGRVMDLATFRSMDDPMGPAMLMCLYADGEGKDLGLQGDDRGVTPGEGIGEGGGGRVSLNQVFETMFVSCEEWAQLASTLRVIHVYLFFG</sequence>
<keyword evidence="4" id="KW-1185">Reference proteome</keyword>
<dbReference type="GO" id="GO:0003677">
    <property type="term" value="F:DNA binding"/>
    <property type="evidence" value="ECO:0007669"/>
    <property type="project" value="UniProtKB-KW"/>
</dbReference>
<dbReference type="InterPro" id="IPR036864">
    <property type="entry name" value="Zn2-C6_fun-type_DNA-bd_sf"/>
</dbReference>
<feature type="domain" description="Zn(2)-C6 fungal-type" evidence="2">
    <location>
        <begin position="19"/>
        <end position="48"/>
    </location>
</feature>
<dbReference type="AlphaFoldDB" id="W7TWV1"/>
<dbReference type="GO" id="GO:0008270">
    <property type="term" value="F:zinc ion binding"/>
    <property type="evidence" value="ECO:0007669"/>
    <property type="project" value="InterPro"/>
</dbReference>
<evidence type="ECO:0000313" key="4">
    <source>
        <dbReference type="Proteomes" id="UP000019335"/>
    </source>
</evidence>
<reference evidence="3 4" key="1">
    <citation type="journal article" date="2014" name="Mol. Plant">
        <title>Chromosome Scale Genome Assembly and Transcriptome Profiling of Nannochloropsis gaditana in Nitrogen Depletion.</title>
        <authorList>
            <person name="Corteggiani Carpinelli E."/>
            <person name="Telatin A."/>
            <person name="Vitulo N."/>
            <person name="Forcato C."/>
            <person name="D'Angelo M."/>
            <person name="Schiavon R."/>
            <person name="Vezzi A."/>
            <person name="Giacometti G.M."/>
            <person name="Morosinotto T."/>
            <person name="Valle G."/>
        </authorList>
    </citation>
    <scope>NUCLEOTIDE SEQUENCE [LARGE SCALE GENOMIC DNA]</scope>
    <source>
        <strain evidence="3 4">B-31</strain>
    </source>
</reference>
<dbReference type="PROSITE" id="PS00463">
    <property type="entry name" value="ZN2_CY6_FUNGAL_1"/>
    <property type="match status" value="1"/>
</dbReference>
<evidence type="ECO:0000313" key="3">
    <source>
        <dbReference type="EMBL" id="EWM24849.1"/>
    </source>
</evidence>
<evidence type="ECO:0000256" key="1">
    <source>
        <dbReference type="SAM" id="MobiDB-lite"/>
    </source>
</evidence>
<dbReference type="CDD" id="cd00067">
    <property type="entry name" value="GAL4"/>
    <property type="match status" value="1"/>
</dbReference>
<keyword evidence="3" id="KW-0238">DNA-binding</keyword>
<dbReference type="Proteomes" id="UP000019335">
    <property type="component" value="Chromosome 12"/>
</dbReference>
<dbReference type="OrthoDB" id="2123952at2759"/>
<feature type="region of interest" description="Disordered" evidence="1">
    <location>
        <begin position="191"/>
        <end position="235"/>
    </location>
</feature>
<proteinExistence type="predicted"/>
<evidence type="ECO:0000259" key="2">
    <source>
        <dbReference type="PROSITE" id="PS50048"/>
    </source>
</evidence>
<dbReference type="EMBL" id="AZIL01001096">
    <property type="protein sequence ID" value="EWM24849.1"/>
    <property type="molecule type" value="Genomic_DNA"/>
</dbReference>
<feature type="compositionally biased region" description="Low complexity" evidence="1">
    <location>
        <begin position="191"/>
        <end position="207"/>
    </location>
</feature>
<dbReference type="PROSITE" id="PS50048">
    <property type="entry name" value="ZN2_CY6_FUNGAL_2"/>
    <property type="match status" value="1"/>
</dbReference>
<dbReference type="SMART" id="SM00066">
    <property type="entry name" value="GAL4"/>
    <property type="match status" value="1"/>
</dbReference>
<comment type="caution">
    <text evidence="3">The sequence shown here is derived from an EMBL/GenBank/DDBJ whole genome shotgun (WGS) entry which is preliminary data.</text>
</comment>
<dbReference type="GO" id="GO:0000981">
    <property type="term" value="F:DNA-binding transcription factor activity, RNA polymerase II-specific"/>
    <property type="evidence" value="ECO:0007669"/>
    <property type="project" value="InterPro"/>
</dbReference>
<dbReference type="InterPro" id="IPR001138">
    <property type="entry name" value="Zn2Cys6_DnaBD"/>
</dbReference>
<gene>
    <name evidence="3" type="ORF">Naga_100866g2</name>
</gene>
<organism evidence="3 4">
    <name type="scientific">Nannochloropsis gaditana</name>
    <dbReference type="NCBI Taxonomy" id="72520"/>
    <lineage>
        <taxon>Eukaryota</taxon>
        <taxon>Sar</taxon>
        <taxon>Stramenopiles</taxon>
        <taxon>Ochrophyta</taxon>
        <taxon>Eustigmatophyceae</taxon>
        <taxon>Eustigmatales</taxon>
        <taxon>Monodopsidaceae</taxon>
        <taxon>Nannochloropsis</taxon>
    </lineage>
</organism>
<accession>W7TWV1</accession>
<dbReference type="SUPFAM" id="SSF57701">
    <property type="entry name" value="Zn2/Cys6 DNA-binding domain"/>
    <property type="match status" value="1"/>
</dbReference>
<name>W7TWV1_9STRA</name>